<reference evidence="20 21" key="2">
    <citation type="submission" date="2019-05" db="EMBL/GenBank/DDBJ databases">
        <title>Genome evolution of the obligate endosymbiont Buchnera aphidicola.</title>
        <authorList>
            <person name="Moran N.A."/>
        </authorList>
    </citation>
    <scope>NUCLEOTIDE SEQUENCE [LARGE SCALE GENOMIC DNA]</scope>
    <source>
        <strain evidence="20 21">Rpa</strain>
    </source>
</reference>
<dbReference type="GO" id="GO:0004826">
    <property type="term" value="F:phenylalanine-tRNA ligase activity"/>
    <property type="evidence" value="ECO:0007669"/>
    <property type="project" value="UniProtKB-UniRule"/>
</dbReference>
<feature type="domain" description="TRNA-binding" evidence="17">
    <location>
        <begin position="39"/>
        <end position="148"/>
    </location>
</feature>
<dbReference type="InterPro" id="IPR005147">
    <property type="entry name" value="tRNA_synthase_B5-dom"/>
</dbReference>
<keyword evidence="9 15" id="KW-0067">ATP-binding</keyword>
<dbReference type="SUPFAM" id="SSF54991">
    <property type="entry name" value="Anticodon-binding domain of PheRS"/>
    <property type="match status" value="1"/>
</dbReference>
<evidence type="ECO:0000256" key="12">
    <source>
        <dbReference type="ARBA" id="ARBA00022917"/>
    </source>
</evidence>
<evidence type="ECO:0000256" key="8">
    <source>
        <dbReference type="ARBA" id="ARBA00022741"/>
    </source>
</evidence>
<protein>
    <recommendedName>
        <fullName evidence="15">Phenylalanine--tRNA ligase beta subunit</fullName>
        <ecNumber evidence="15">6.1.1.20</ecNumber>
    </recommendedName>
    <alternativeName>
        <fullName evidence="15">Phenylalanyl-tRNA synthetase beta subunit</fullName>
        <shortName evidence="15">PheRS</shortName>
    </alternativeName>
</protein>
<dbReference type="SMART" id="SM00896">
    <property type="entry name" value="FDX-ACB"/>
    <property type="match status" value="1"/>
</dbReference>
<keyword evidence="12 15" id="KW-0648">Protein biosynthesis</keyword>
<dbReference type="InterPro" id="IPR005146">
    <property type="entry name" value="B3/B4_tRNA-bd"/>
</dbReference>
<dbReference type="Pfam" id="PF03483">
    <property type="entry name" value="B3_4"/>
    <property type="match status" value="1"/>
</dbReference>
<comment type="catalytic activity">
    <reaction evidence="14 15">
        <text>tRNA(Phe) + L-phenylalanine + ATP = L-phenylalanyl-tRNA(Phe) + AMP + diphosphate + H(+)</text>
        <dbReference type="Rhea" id="RHEA:19413"/>
        <dbReference type="Rhea" id="RHEA-COMP:9668"/>
        <dbReference type="Rhea" id="RHEA-COMP:9699"/>
        <dbReference type="ChEBI" id="CHEBI:15378"/>
        <dbReference type="ChEBI" id="CHEBI:30616"/>
        <dbReference type="ChEBI" id="CHEBI:33019"/>
        <dbReference type="ChEBI" id="CHEBI:58095"/>
        <dbReference type="ChEBI" id="CHEBI:78442"/>
        <dbReference type="ChEBI" id="CHEBI:78531"/>
        <dbReference type="ChEBI" id="CHEBI:456215"/>
        <dbReference type="EC" id="6.1.1.20"/>
    </reaction>
</comment>
<evidence type="ECO:0000256" key="6">
    <source>
        <dbReference type="ARBA" id="ARBA00022598"/>
    </source>
</evidence>
<feature type="binding site" evidence="15">
    <location>
        <position position="465"/>
    </location>
    <ligand>
        <name>Mg(2+)</name>
        <dbReference type="ChEBI" id="CHEBI:18420"/>
        <note>shared with alpha subunit</note>
    </ligand>
</feature>
<dbReference type="GO" id="GO:0000287">
    <property type="term" value="F:magnesium ion binding"/>
    <property type="evidence" value="ECO:0007669"/>
    <property type="project" value="UniProtKB-UniRule"/>
</dbReference>
<comment type="caution">
    <text evidence="15">Lacks conserved residue(s) required for the propagation of feature annotation.</text>
</comment>
<dbReference type="SUPFAM" id="SSF55681">
    <property type="entry name" value="Class II aaRS and biotin synthetases"/>
    <property type="match status" value="1"/>
</dbReference>
<dbReference type="SMART" id="SM00873">
    <property type="entry name" value="B3_4"/>
    <property type="match status" value="1"/>
</dbReference>
<dbReference type="EMBL" id="CP034858">
    <property type="protein sequence ID" value="QCI24787.1"/>
    <property type="molecule type" value="Genomic_DNA"/>
</dbReference>
<evidence type="ECO:0000256" key="15">
    <source>
        <dbReference type="HAMAP-Rule" id="MF_00283"/>
    </source>
</evidence>
<dbReference type="OrthoDB" id="9805455at2"/>
<dbReference type="InterPro" id="IPR004532">
    <property type="entry name" value="Phe-tRNA-ligase_IIc_bsu_bact"/>
</dbReference>
<dbReference type="PROSITE" id="PS51447">
    <property type="entry name" value="FDX_ACB"/>
    <property type="match status" value="1"/>
</dbReference>
<dbReference type="EC" id="6.1.1.20" evidence="15"/>
<evidence type="ECO:0000259" key="17">
    <source>
        <dbReference type="PROSITE" id="PS50886"/>
    </source>
</evidence>
<evidence type="ECO:0000256" key="13">
    <source>
        <dbReference type="ARBA" id="ARBA00023146"/>
    </source>
</evidence>
<comment type="subcellular location">
    <subcellularLocation>
        <location evidence="1 15">Cytoplasm</location>
    </subcellularLocation>
</comment>
<dbReference type="Proteomes" id="UP000298688">
    <property type="component" value="Chromosome"/>
</dbReference>
<keyword evidence="13 15" id="KW-0030">Aminoacyl-tRNA synthetase</keyword>
<dbReference type="InterPro" id="IPR033714">
    <property type="entry name" value="tRNA_bind_bactPheRS"/>
</dbReference>
<accession>A0A4D6Y5R1</accession>
<evidence type="ECO:0000256" key="9">
    <source>
        <dbReference type="ARBA" id="ARBA00022840"/>
    </source>
</evidence>
<comment type="subunit">
    <text evidence="3 15">Tetramer of two alpha and two beta subunits.</text>
</comment>
<dbReference type="Pfam" id="PF17759">
    <property type="entry name" value="tRNA_synthFbeta"/>
    <property type="match status" value="1"/>
</dbReference>
<keyword evidence="7 15" id="KW-0479">Metal-binding</keyword>
<evidence type="ECO:0000256" key="11">
    <source>
        <dbReference type="ARBA" id="ARBA00022884"/>
    </source>
</evidence>
<dbReference type="InterPro" id="IPR002547">
    <property type="entry name" value="tRNA-bd_dom"/>
</dbReference>
<dbReference type="GO" id="GO:0000049">
    <property type="term" value="F:tRNA binding"/>
    <property type="evidence" value="ECO:0007669"/>
    <property type="project" value="UniProtKB-UniRule"/>
</dbReference>
<keyword evidence="11 16" id="KW-0694">RNA-binding</keyword>
<dbReference type="PROSITE" id="PS51483">
    <property type="entry name" value="B5"/>
    <property type="match status" value="1"/>
</dbReference>
<dbReference type="Gene3D" id="3.30.56.10">
    <property type="match status" value="2"/>
</dbReference>
<dbReference type="NCBIfam" id="NF045760">
    <property type="entry name" value="YtpR"/>
    <property type="match status" value="1"/>
</dbReference>
<dbReference type="InterPro" id="IPR045060">
    <property type="entry name" value="Phe-tRNA-ligase_IIc_bsu"/>
</dbReference>
<evidence type="ECO:0000256" key="7">
    <source>
        <dbReference type="ARBA" id="ARBA00022723"/>
    </source>
</evidence>
<evidence type="ECO:0000256" key="16">
    <source>
        <dbReference type="PROSITE-ProRule" id="PRU00209"/>
    </source>
</evidence>
<name>A0A4D6Y5R1_BUCRP</name>
<evidence type="ECO:0000256" key="10">
    <source>
        <dbReference type="ARBA" id="ARBA00022842"/>
    </source>
</evidence>
<dbReference type="InterPro" id="IPR009061">
    <property type="entry name" value="DNA-bd_dom_put_sf"/>
</dbReference>
<feature type="domain" description="B5" evidence="19">
    <location>
        <begin position="402"/>
        <end position="477"/>
    </location>
</feature>
<keyword evidence="8 15" id="KW-0547">Nucleotide-binding</keyword>
<feature type="binding site" evidence="15">
    <location>
        <position position="455"/>
    </location>
    <ligand>
        <name>Mg(2+)</name>
        <dbReference type="ChEBI" id="CHEBI:18420"/>
        <note>shared with alpha subunit</note>
    </ligand>
</feature>
<dbReference type="SMART" id="SM00874">
    <property type="entry name" value="B5"/>
    <property type="match status" value="1"/>
</dbReference>
<dbReference type="RefSeq" id="WP_158336929.1">
    <property type="nucleotide sequence ID" value="NZ_CP034858.1"/>
</dbReference>
<dbReference type="Gene3D" id="3.50.40.10">
    <property type="entry name" value="Phenylalanyl-trna Synthetase, Chain B, domain 3"/>
    <property type="match status" value="1"/>
</dbReference>
<dbReference type="Gene3D" id="2.40.50.140">
    <property type="entry name" value="Nucleic acid-binding proteins"/>
    <property type="match status" value="1"/>
</dbReference>
<dbReference type="GO" id="GO:0006432">
    <property type="term" value="P:phenylalanyl-tRNA aminoacylation"/>
    <property type="evidence" value="ECO:0007669"/>
    <property type="project" value="UniProtKB-UniRule"/>
</dbReference>
<dbReference type="NCBIfam" id="TIGR00472">
    <property type="entry name" value="pheT_bact"/>
    <property type="match status" value="1"/>
</dbReference>
<dbReference type="Gene3D" id="3.30.930.10">
    <property type="entry name" value="Bira Bifunctional Protein, Domain 2"/>
    <property type="match status" value="1"/>
</dbReference>
<keyword evidence="4 15" id="KW-0963">Cytoplasm</keyword>
<sequence length="798" mass="92352">MKFNENWLREWINPNINSITLRNQIIESGIEIESINEFNPIFDGFLSGKIVECINHHKINNLKILKVDIGNKKLLNILCGASNCRNNIKVVVATIGSILPNGLQIKIKKIQEKLSEGMLCSFFELGLFNFSKDIIELPQDVPIGKKINDLFSFKKDTFIKVTVTPNRPDGLNILGIARNIAAINNLKIVQLKERIVPITIKDQLPITICTKIKSINYYGRIIKDVDLNVDTPFWMKKKLFFCDLLSENIIENIINYILIEIGQPLNILNLDKIDDVIQIRMAEKKEVLILKNNTKILLDKDILVFSDKTKILFIPGNTNSYGLEANKNTKNIFLSSYLVDKNSILNIIKKIGFNNVLDYYNHGVDSSLQKYAVEYATYLIIKICGGKTGPITTKNINFNSFSVSNRIKLYHQNFNKYIGFFVDSCIISNILLRLEYKVDFQKKYWYVFPPSWRFDILIEEDVIGDILRIYNYNNIPLTPLKEGFKFNNKNRDVKDSLLNEAITLLINRGYYEVITYSFINPSLQEDIIPNKNQILISNPISKDFSSMRLSLWPGLLKTVSYNKNRQQESMRFFERGLCFSIDKSQILGIKQELFLGGIISGFYSKENWFSIRRKVDFYDLKGDLESLLEVICGLNKFEIRHEKILGLHPEQSAKIYFDNKSIGSFGKIHPKIEKKLNLNSSTFLFELSFTYVSKLKCSNIEEISKYPTSRRDIAILVSNEISFLEIITVCKDFFLNKQVEINLFDVYSCKEFDNRKKSLGISFVFQNCKKTLKEDEINLMLDNCIKILQKKFQVVLRK</sequence>
<keyword evidence="10 15" id="KW-0460">Magnesium</keyword>
<dbReference type="GO" id="GO:0005524">
    <property type="term" value="F:ATP binding"/>
    <property type="evidence" value="ECO:0007669"/>
    <property type="project" value="UniProtKB-UniRule"/>
</dbReference>
<dbReference type="AlphaFoldDB" id="A0A4D6Y5R1"/>
<feature type="domain" description="FDX-ACB" evidence="18">
    <location>
        <begin position="704"/>
        <end position="797"/>
    </location>
</feature>
<dbReference type="InterPro" id="IPR036690">
    <property type="entry name" value="Fdx_antiC-bd_sf"/>
</dbReference>
<dbReference type="SUPFAM" id="SSF50249">
    <property type="entry name" value="Nucleic acid-binding proteins"/>
    <property type="match status" value="1"/>
</dbReference>
<feature type="binding site" evidence="15">
    <location>
        <position position="461"/>
    </location>
    <ligand>
        <name>Mg(2+)</name>
        <dbReference type="ChEBI" id="CHEBI:18420"/>
        <note>shared with alpha subunit</note>
    </ligand>
</feature>
<evidence type="ECO:0000256" key="1">
    <source>
        <dbReference type="ARBA" id="ARBA00004496"/>
    </source>
</evidence>
<organism evidence="20 21">
    <name type="scientific">Buchnera aphidicola subsp. Rhopalosiphum padi</name>
    <dbReference type="NCBI Taxonomy" id="98793"/>
    <lineage>
        <taxon>Bacteria</taxon>
        <taxon>Pseudomonadati</taxon>
        <taxon>Pseudomonadota</taxon>
        <taxon>Gammaproteobacteria</taxon>
        <taxon>Enterobacterales</taxon>
        <taxon>Erwiniaceae</taxon>
        <taxon>Buchnera</taxon>
    </lineage>
</organism>
<dbReference type="SUPFAM" id="SSF56037">
    <property type="entry name" value="PheT/TilS domain"/>
    <property type="match status" value="1"/>
</dbReference>
<dbReference type="PROSITE" id="PS50886">
    <property type="entry name" value="TRBD"/>
    <property type="match status" value="1"/>
</dbReference>
<evidence type="ECO:0000256" key="5">
    <source>
        <dbReference type="ARBA" id="ARBA00022555"/>
    </source>
</evidence>
<evidence type="ECO:0000256" key="4">
    <source>
        <dbReference type="ARBA" id="ARBA00022490"/>
    </source>
</evidence>
<dbReference type="InterPro" id="IPR020825">
    <property type="entry name" value="Phe-tRNA_synthase-like_B3/B4"/>
</dbReference>
<dbReference type="Gene3D" id="3.30.70.380">
    <property type="entry name" value="Ferrodoxin-fold anticodon-binding domain"/>
    <property type="match status" value="1"/>
</dbReference>
<evidence type="ECO:0000256" key="3">
    <source>
        <dbReference type="ARBA" id="ARBA00011209"/>
    </source>
</evidence>
<dbReference type="CDD" id="cd00769">
    <property type="entry name" value="PheRS_beta_core"/>
    <property type="match status" value="1"/>
</dbReference>
<dbReference type="FunFam" id="3.30.930.10:FF:000022">
    <property type="entry name" value="Phenylalanine--tRNA ligase beta subunit"/>
    <property type="match status" value="1"/>
</dbReference>
<dbReference type="CDD" id="cd02796">
    <property type="entry name" value="tRNA_bind_bactPheRS"/>
    <property type="match status" value="1"/>
</dbReference>
<gene>
    <name evidence="15" type="primary">pheT</name>
    <name evidence="20" type="ORF">D9V76_00675</name>
</gene>
<evidence type="ECO:0000259" key="19">
    <source>
        <dbReference type="PROSITE" id="PS51483"/>
    </source>
</evidence>
<evidence type="ECO:0000313" key="20">
    <source>
        <dbReference type="EMBL" id="QCI24787.1"/>
    </source>
</evidence>
<dbReference type="PANTHER" id="PTHR10947:SF0">
    <property type="entry name" value="PHENYLALANINE--TRNA LIGASE BETA SUBUNIT"/>
    <property type="match status" value="1"/>
</dbReference>
<evidence type="ECO:0000313" key="21">
    <source>
        <dbReference type="Proteomes" id="UP000298688"/>
    </source>
</evidence>
<dbReference type="Pfam" id="PF03484">
    <property type="entry name" value="B5"/>
    <property type="match status" value="1"/>
</dbReference>
<dbReference type="GO" id="GO:0009328">
    <property type="term" value="C:phenylalanine-tRNA ligase complex"/>
    <property type="evidence" value="ECO:0007669"/>
    <property type="project" value="TreeGrafter"/>
</dbReference>
<evidence type="ECO:0000256" key="14">
    <source>
        <dbReference type="ARBA" id="ARBA00049255"/>
    </source>
</evidence>
<dbReference type="PANTHER" id="PTHR10947">
    <property type="entry name" value="PHENYLALANYL-TRNA SYNTHETASE BETA CHAIN AND LEUCINE-RICH REPEAT-CONTAINING PROTEIN 47"/>
    <property type="match status" value="1"/>
</dbReference>
<keyword evidence="5 16" id="KW-0820">tRNA-binding</keyword>
<dbReference type="SUPFAM" id="SSF46955">
    <property type="entry name" value="Putative DNA-binding domain"/>
    <property type="match status" value="1"/>
</dbReference>
<dbReference type="InterPro" id="IPR045864">
    <property type="entry name" value="aa-tRNA-synth_II/BPL/LPL"/>
</dbReference>
<dbReference type="HAMAP" id="MF_00283">
    <property type="entry name" value="Phe_tRNA_synth_beta1"/>
    <property type="match status" value="1"/>
</dbReference>
<comment type="similarity">
    <text evidence="2 15">Belongs to the phenylalanyl-tRNA synthetase beta subunit family. Type 1 subfamily.</text>
</comment>
<proteinExistence type="inferred from homology"/>
<dbReference type="Pfam" id="PF01588">
    <property type="entry name" value="tRNA_bind"/>
    <property type="match status" value="1"/>
</dbReference>
<dbReference type="InterPro" id="IPR041616">
    <property type="entry name" value="PheRS_beta_core"/>
</dbReference>
<reference evidence="20 21" key="1">
    <citation type="submission" date="2018-12" db="EMBL/GenBank/DDBJ databases">
        <authorList>
            <person name="Chong R.A."/>
        </authorList>
    </citation>
    <scope>NUCLEOTIDE SEQUENCE [LARGE SCALE GENOMIC DNA]</scope>
    <source>
        <strain evidence="20 21">Rpa</strain>
    </source>
</reference>
<evidence type="ECO:0000256" key="2">
    <source>
        <dbReference type="ARBA" id="ARBA00008653"/>
    </source>
</evidence>
<dbReference type="Pfam" id="PF03147">
    <property type="entry name" value="FDX-ACB"/>
    <property type="match status" value="1"/>
</dbReference>
<dbReference type="InterPro" id="IPR012340">
    <property type="entry name" value="NA-bd_OB-fold"/>
</dbReference>
<evidence type="ECO:0000259" key="18">
    <source>
        <dbReference type="PROSITE" id="PS51447"/>
    </source>
</evidence>
<dbReference type="InterPro" id="IPR005121">
    <property type="entry name" value="Fdx_antiC-bd"/>
</dbReference>
<comment type="cofactor">
    <cofactor evidence="15">
        <name>Mg(2+)</name>
        <dbReference type="ChEBI" id="CHEBI:18420"/>
    </cofactor>
    <text evidence="15">Binds 2 magnesium ions per tetramer.</text>
</comment>
<keyword evidence="6 15" id="KW-0436">Ligase</keyword>